<dbReference type="Proteomes" id="UP000075320">
    <property type="component" value="Unassembled WGS sequence"/>
</dbReference>
<accession>A0A150WL86</accession>
<dbReference type="SUPFAM" id="SSF56219">
    <property type="entry name" value="DNase I-like"/>
    <property type="match status" value="1"/>
</dbReference>
<keyword evidence="3" id="KW-1185">Reference proteome</keyword>
<dbReference type="InterPro" id="IPR036691">
    <property type="entry name" value="Endo/exonu/phosph_ase_sf"/>
</dbReference>
<dbReference type="AlphaFoldDB" id="A0A150WL86"/>
<name>A0A150WL86_BDEBC</name>
<gene>
    <name evidence="2" type="ORF">AZI86_10865</name>
</gene>
<evidence type="ECO:0000313" key="2">
    <source>
        <dbReference type="EMBL" id="KYG64704.1"/>
    </source>
</evidence>
<feature type="domain" description="Endonuclease/exonuclease/phosphatase" evidence="1">
    <location>
        <begin position="34"/>
        <end position="240"/>
    </location>
</feature>
<dbReference type="GO" id="GO:0003824">
    <property type="term" value="F:catalytic activity"/>
    <property type="evidence" value="ECO:0007669"/>
    <property type="project" value="InterPro"/>
</dbReference>
<sequence>MVPYLIPQMEKVLMKIGEAVSPPFPPSEFSIFVWNVYKGQKAHIFSRDFSKLGYGKDFILLQEALVGEDKMPTIWKKDFAAYEWHLAQSFQYKKDQSSTGVAIGSPYAPKAVDFIRAKTKEMFWLTPKLTLFNEYDFNGTKVLFVCTHVLNFVTIGAFTGSLYEIAEKISHFNGPVVLAGDFNTWNLKRFMVMKSIFRDLKLEHLDLQDDGRFLKLDHVFVRGFDVLDARVHHTVVSSDHFPLEIKLKWTPPGEPSKIILP</sequence>
<reference evidence="2 3" key="1">
    <citation type="submission" date="2016-03" db="EMBL/GenBank/DDBJ databases">
        <authorList>
            <person name="Ploux O."/>
        </authorList>
    </citation>
    <scope>NUCLEOTIDE SEQUENCE [LARGE SCALE GENOMIC DNA]</scope>
    <source>
        <strain evidence="2 3">R0</strain>
    </source>
</reference>
<dbReference type="NCBIfam" id="NF003842">
    <property type="entry name" value="PRK05421.1-4"/>
    <property type="match status" value="1"/>
</dbReference>
<dbReference type="OrthoDB" id="5290195at2"/>
<comment type="caution">
    <text evidence="2">The sequence shown here is derived from an EMBL/GenBank/DDBJ whole genome shotgun (WGS) entry which is preliminary data.</text>
</comment>
<organism evidence="2 3">
    <name type="scientific">Bdellovibrio bacteriovorus</name>
    <dbReference type="NCBI Taxonomy" id="959"/>
    <lineage>
        <taxon>Bacteria</taxon>
        <taxon>Pseudomonadati</taxon>
        <taxon>Bdellovibrionota</taxon>
        <taxon>Bdellovibrionia</taxon>
        <taxon>Bdellovibrionales</taxon>
        <taxon>Pseudobdellovibrionaceae</taxon>
        <taxon>Bdellovibrio</taxon>
    </lineage>
</organism>
<evidence type="ECO:0000313" key="3">
    <source>
        <dbReference type="Proteomes" id="UP000075320"/>
    </source>
</evidence>
<proteinExistence type="predicted"/>
<protein>
    <recommendedName>
        <fullName evidence="1">Endonuclease/exonuclease/phosphatase domain-containing protein</fullName>
    </recommendedName>
</protein>
<dbReference type="EMBL" id="LUKE01000002">
    <property type="protein sequence ID" value="KYG64704.1"/>
    <property type="molecule type" value="Genomic_DNA"/>
</dbReference>
<evidence type="ECO:0000259" key="1">
    <source>
        <dbReference type="Pfam" id="PF03372"/>
    </source>
</evidence>
<dbReference type="Pfam" id="PF03372">
    <property type="entry name" value="Exo_endo_phos"/>
    <property type="match status" value="1"/>
</dbReference>
<dbReference type="Gene3D" id="3.60.10.10">
    <property type="entry name" value="Endonuclease/exonuclease/phosphatase"/>
    <property type="match status" value="1"/>
</dbReference>
<dbReference type="InterPro" id="IPR005135">
    <property type="entry name" value="Endo/exonuclease/phosphatase"/>
</dbReference>